<feature type="compositionally biased region" description="Low complexity" evidence="1">
    <location>
        <begin position="753"/>
        <end position="763"/>
    </location>
</feature>
<name>M0BP01_9EURY</name>
<comment type="caution">
    <text evidence="2">The sequence shown here is derived from an EMBL/GenBank/DDBJ whole genome shotgun (WGS) entry which is preliminary data.</text>
</comment>
<accession>M0BP01</accession>
<feature type="compositionally biased region" description="Polar residues" evidence="1">
    <location>
        <begin position="1"/>
        <end position="14"/>
    </location>
</feature>
<dbReference type="Proteomes" id="UP000011560">
    <property type="component" value="Unassembled WGS sequence"/>
</dbReference>
<feature type="region of interest" description="Disordered" evidence="1">
    <location>
        <begin position="1"/>
        <end position="20"/>
    </location>
</feature>
<feature type="compositionally biased region" description="Acidic residues" evidence="1">
    <location>
        <begin position="525"/>
        <end position="536"/>
    </location>
</feature>
<protein>
    <recommendedName>
        <fullName evidence="4">CARDB domain-containing protein</fullName>
    </recommendedName>
</protein>
<feature type="region of interest" description="Disordered" evidence="1">
    <location>
        <begin position="637"/>
        <end position="763"/>
    </location>
</feature>
<feature type="compositionally biased region" description="Low complexity" evidence="1">
    <location>
        <begin position="684"/>
        <end position="693"/>
    </location>
</feature>
<dbReference type="AlphaFoldDB" id="M0BP01"/>
<keyword evidence="3" id="KW-1185">Reference proteome</keyword>
<dbReference type="EMBL" id="AOIQ01000008">
    <property type="protein sequence ID" value="ELZ12616.1"/>
    <property type="molecule type" value="Genomic_DNA"/>
</dbReference>
<evidence type="ECO:0000313" key="3">
    <source>
        <dbReference type="Proteomes" id="UP000011560"/>
    </source>
</evidence>
<proteinExistence type="predicted"/>
<gene>
    <name evidence="2" type="ORF">C479_04447</name>
</gene>
<feature type="region of interest" description="Disordered" evidence="1">
    <location>
        <begin position="515"/>
        <end position="566"/>
    </location>
</feature>
<sequence>MATGQTGLRITSGSHDPGPDAVVGVNDSITATATAVDPEGRLDTIEWIDGRNVLVFQTDDVSGTEATSTVSFDEVPKWLRAGYPTMVTATTTDGRETARVDIEGPAVRRPYAVDIVDTTMPLSGGDRFDATISVEDVGDLQHVGPSEQEIRLRVGGDRTTVDRTTVDLGYGQSTTIVLGYDTYPVQQAVEFPVRAEGPDDADEIDVQVGPAEDTTPPEQDLRVSITDVDDDGVRGGESLEITAAFENTGDTRINTVAQLVSVGKGAVVNEAQVVLDPGETHELVFTYKTYPVKTDVTFEMAVCTPYGSDTVTVSVAAAGSDPDRDGPFGVAIFQVNDPVAGGDRLEVAASFVNSGDDRGSFTAELVVGDEVVDTREIEMAGQSTAIRTLGYDTYPVTNDVTFPVTVRTPDDSATTQVEVFGTDHEGPVTASITGTTAPVTGGERLDVSATVTNDGTATTDAVVELVVGGEVVDAKTVSLGAGSSQSITLGYDTYPVKSDSTFEVTVRTADGSVATPVTVYGTDGDGADESSESGDESDTKSDGSDDGGSASFGVSIDGTNAPITGGDRLHVSTTITNAGDADGSATASLVVGGETVASRGVSVPAGGSQPLTLGYSTYPVQQDVSFPVTVRVDGASASTSVSVRGVSGSESDAGNGEGSDDSADSGSTDGGGDETTGESGGATDGTSDSNASGSSGGESDGTDPANGESTDSGDGESGTGDTGEANGGSTDEGGETGSSSSDTGVDEDDATETDSSTDGNESS</sequence>
<dbReference type="InterPro" id="IPR013783">
    <property type="entry name" value="Ig-like_fold"/>
</dbReference>
<dbReference type="STRING" id="1227490.C479_04447"/>
<reference evidence="2 3" key="1">
    <citation type="journal article" date="2014" name="PLoS Genet.">
        <title>Phylogenetically driven sequencing of extremely halophilic archaea reveals strategies for static and dynamic osmo-response.</title>
        <authorList>
            <person name="Becker E.A."/>
            <person name="Seitzer P.M."/>
            <person name="Tritt A."/>
            <person name="Larsen D."/>
            <person name="Krusor M."/>
            <person name="Yao A.I."/>
            <person name="Wu D."/>
            <person name="Madern D."/>
            <person name="Eisen J.A."/>
            <person name="Darling A.E."/>
            <person name="Facciotti M.T."/>
        </authorList>
    </citation>
    <scope>NUCLEOTIDE SEQUENCE [LARGE SCALE GENOMIC DNA]</scope>
    <source>
        <strain evidence="2 3">JCM 14624</strain>
    </source>
</reference>
<evidence type="ECO:0008006" key="4">
    <source>
        <dbReference type="Google" id="ProtNLM"/>
    </source>
</evidence>
<evidence type="ECO:0000313" key="2">
    <source>
        <dbReference type="EMBL" id="ELZ12616.1"/>
    </source>
</evidence>
<organism evidence="2 3">
    <name type="scientific">Halovivax asiaticus JCM 14624</name>
    <dbReference type="NCBI Taxonomy" id="1227490"/>
    <lineage>
        <taxon>Archaea</taxon>
        <taxon>Methanobacteriati</taxon>
        <taxon>Methanobacteriota</taxon>
        <taxon>Stenosarchaea group</taxon>
        <taxon>Halobacteria</taxon>
        <taxon>Halobacteriales</taxon>
        <taxon>Natrialbaceae</taxon>
        <taxon>Halovivax</taxon>
    </lineage>
</organism>
<evidence type="ECO:0000256" key="1">
    <source>
        <dbReference type="SAM" id="MobiDB-lite"/>
    </source>
</evidence>
<feature type="compositionally biased region" description="Low complexity" evidence="1">
    <location>
        <begin position="637"/>
        <end position="654"/>
    </location>
</feature>
<dbReference type="Gene3D" id="2.60.40.10">
    <property type="entry name" value="Immunoglobulins"/>
    <property type="match status" value="3"/>
</dbReference>